<keyword evidence="2" id="KW-1185">Reference proteome</keyword>
<dbReference type="Proteomes" id="UP000199317">
    <property type="component" value="Unassembled WGS sequence"/>
</dbReference>
<dbReference type="OrthoDB" id="9803986at2"/>
<gene>
    <name evidence="1" type="ORF">SAMN04489708_115110</name>
</gene>
<name>A0A1H0TJP1_9BURK</name>
<sequence>MALACRPGCGACCIAPSITSPIPGMPSGKPAGVPCVQLDSQLRCRIFGSAERPAVCASLRPSEDMCGTGREHALVWLGQMEAATQPAWRPA</sequence>
<evidence type="ECO:0000313" key="1">
    <source>
        <dbReference type="EMBL" id="SDP54287.1"/>
    </source>
</evidence>
<dbReference type="AlphaFoldDB" id="A0A1H0TJP1"/>
<dbReference type="InterPro" id="IPR052572">
    <property type="entry name" value="UPF0153_domain"/>
</dbReference>
<accession>A0A1H0TJP1</accession>
<reference evidence="2" key="1">
    <citation type="submission" date="2016-10" db="EMBL/GenBank/DDBJ databases">
        <authorList>
            <person name="Varghese N."/>
            <person name="Submissions S."/>
        </authorList>
    </citation>
    <scope>NUCLEOTIDE SEQUENCE [LARGE SCALE GENOMIC DNA]</scope>
    <source>
        <strain evidence="2">DSM 17101</strain>
    </source>
</reference>
<evidence type="ECO:0000313" key="2">
    <source>
        <dbReference type="Proteomes" id="UP000199317"/>
    </source>
</evidence>
<dbReference type="EMBL" id="FNJL01000015">
    <property type="protein sequence ID" value="SDP54287.1"/>
    <property type="molecule type" value="Genomic_DNA"/>
</dbReference>
<dbReference type="Pfam" id="PF03692">
    <property type="entry name" value="CxxCxxCC"/>
    <property type="match status" value="1"/>
</dbReference>
<protein>
    <recommendedName>
        <fullName evidence="3">Zinc-or iron-chelating domain-containing protein</fullName>
    </recommendedName>
</protein>
<dbReference type="PANTHER" id="PTHR36931">
    <property type="entry name" value="UPF0153 PROTEIN YEIW"/>
    <property type="match status" value="1"/>
</dbReference>
<proteinExistence type="predicted"/>
<dbReference type="PANTHER" id="PTHR36931:SF1">
    <property type="entry name" value="UPF0153 PROTEIN YEIW"/>
    <property type="match status" value="1"/>
</dbReference>
<organism evidence="1 2">
    <name type="scientific">Paracidovorax cattleyae</name>
    <dbReference type="NCBI Taxonomy" id="80868"/>
    <lineage>
        <taxon>Bacteria</taxon>
        <taxon>Pseudomonadati</taxon>
        <taxon>Pseudomonadota</taxon>
        <taxon>Betaproteobacteria</taxon>
        <taxon>Burkholderiales</taxon>
        <taxon>Comamonadaceae</taxon>
        <taxon>Paracidovorax</taxon>
    </lineage>
</organism>
<dbReference type="InterPro" id="IPR005358">
    <property type="entry name" value="Puta_zinc/iron-chelating_dom"/>
</dbReference>
<evidence type="ECO:0008006" key="3">
    <source>
        <dbReference type="Google" id="ProtNLM"/>
    </source>
</evidence>
<dbReference type="RefSeq" id="WP_092835237.1">
    <property type="nucleotide sequence ID" value="NZ_CP028290.1"/>
</dbReference>